<evidence type="ECO:0000313" key="2">
    <source>
        <dbReference type="EMBL" id="PXY16519.1"/>
    </source>
</evidence>
<protein>
    <recommendedName>
        <fullName evidence="4">Transposase</fullName>
    </recommendedName>
</protein>
<gene>
    <name evidence="2" type="ORF">BAY60_35535</name>
</gene>
<accession>A0A2V4ABP9</accession>
<dbReference type="EMBL" id="MASW01000024">
    <property type="protein sequence ID" value="PXY16519.1"/>
    <property type="molecule type" value="Genomic_DNA"/>
</dbReference>
<keyword evidence="2" id="KW-0614">Plasmid</keyword>
<dbReference type="AlphaFoldDB" id="A0A2V4ABP9"/>
<dbReference type="InterPro" id="IPR009057">
    <property type="entry name" value="Homeodomain-like_sf"/>
</dbReference>
<reference evidence="2 3" key="1">
    <citation type="submission" date="2016-07" db="EMBL/GenBank/DDBJ databases">
        <title>Draft genome sequence of Prauserella muralis DSM 45305, isolated from a mould-covered wall in an indoor environment.</title>
        <authorList>
            <person name="Ruckert C."/>
            <person name="Albersmeier A."/>
            <person name="Jiang C.-L."/>
            <person name="Jiang Y."/>
            <person name="Kalinowski J."/>
            <person name="Schneider O."/>
            <person name="Winkler A."/>
            <person name="Zotchev S.B."/>
        </authorList>
    </citation>
    <scope>NUCLEOTIDE SEQUENCE [LARGE SCALE GENOMIC DNA]</scope>
    <source>
        <strain evidence="2 3">DSM 45305</strain>
        <plasmid evidence="3">ppmurdsm45305</plasmid>
    </source>
</reference>
<organism evidence="2 3">
    <name type="scientific">Prauserella muralis</name>
    <dbReference type="NCBI Taxonomy" id="588067"/>
    <lineage>
        <taxon>Bacteria</taxon>
        <taxon>Bacillati</taxon>
        <taxon>Actinomycetota</taxon>
        <taxon>Actinomycetes</taxon>
        <taxon>Pseudonocardiales</taxon>
        <taxon>Pseudonocardiaceae</taxon>
        <taxon>Prauserella</taxon>
    </lineage>
</organism>
<name>A0A2V4ABP9_9PSEU</name>
<keyword evidence="3" id="KW-1185">Reference proteome</keyword>
<comment type="caution">
    <text evidence="2">The sequence shown here is derived from an EMBL/GenBank/DDBJ whole genome shotgun (WGS) entry which is preliminary data.</text>
</comment>
<evidence type="ECO:0008006" key="4">
    <source>
        <dbReference type="Google" id="ProtNLM"/>
    </source>
</evidence>
<feature type="region of interest" description="Disordered" evidence="1">
    <location>
        <begin position="1"/>
        <end position="31"/>
    </location>
</feature>
<geneLocation type="plasmid" evidence="3">
    <name>ppmurdsm45305</name>
</geneLocation>
<dbReference type="Proteomes" id="UP000249915">
    <property type="component" value="Plasmid pPmurDSM45305"/>
</dbReference>
<sequence>MRASEESDPHVSSTNEQVPDPEVPAKARSRRYSASYKAKILAEYEELDKAGKGALLRREGLYTSLISGWRLQRDQGALAALAKPAGRPAADPRDRENAKLRRENERLAAELEKARKVIEVQGKLSALLGQLATDSPSSGSEPTS</sequence>
<dbReference type="SUPFAM" id="SSF46689">
    <property type="entry name" value="Homeodomain-like"/>
    <property type="match status" value="1"/>
</dbReference>
<evidence type="ECO:0000256" key="1">
    <source>
        <dbReference type="SAM" id="MobiDB-lite"/>
    </source>
</evidence>
<proteinExistence type="predicted"/>
<evidence type="ECO:0000313" key="3">
    <source>
        <dbReference type="Proteomes" id="UP000249915"/>
    </source>
</evidence>